<dbReference type="AlphaFoldDB" id="A0A7E4VH74"/>
<keyword evidence="6" id="KW-0418">Kinase</keyword>
<comment type="catalytic activity">
    <reaction evidence="8">
        <text>L-threonyl-[protein] + ATP = O-phospho-L-threonyl-[protein] + ADP + H(+)</text>
        <dbReference type="Rhea" id="RHEA:46608"/>
        <dbReference type="Rhea" id="RHEA-COMP:11060"/>
        <dbReference type="Rhea" id="RHEA-COMP:11605"/>
        <dbReference type="ChEBI" id="CHEBI:15378"/>
        <dbReference type="ChEBI" id="CHEBI:30013"/>
        <dbReference type="ChEBI" id="CHEBI:30616"/>
        <dbReference type="ChEBI" id="CHEBI:61977"/>
        <dbReference type="ChEBI" id="CHEBI:456216"/>
        <dbReference type="EC" id="2.7.11.1"/>
    </reaction>
</comment>
<evidence type="ECO:0000256" key="5">
    <source>
        <dbReference type="ARBA" id="ARBA00022741"/>
    </source>
</evidence>
<feature type="domain" description="Protein kinase" evidence="12">
    <location>
        <begin position="23"/>
        <end position="283"/>
    </location>
</feature>
<keyword evidence="3 11" id="KW-0723">Serine/threonine-protein kinase</keyword>
<dbReference type="Proteomes" id="UP000492821">
    <property type="component" value="Unassembled WGS sequence"/>
</dbReference>
<evidence type="ECO:0000256" key="8">
    <source>
        <dbReference type="ARBA" id="ARBA00047899"/>
    </source>
</evidence>
<reference evidence="13" key="1">
    <citation type="journal article" date="2013" name="Genetics">
        <title>The draft genome and transcriptome of Panagrellus redivivus are shaped by the harsh demands of a free-living lifestyle.</title>
        <authorList>
            <person name="Srinivasan J."/>
            <person name="Dillman A.R."/>
            <person name="Macchietto M.G."/>
            <person name="Heikkinen L."/>
            <person name="Lakso M."/>
            <person name="Fracchia K.M."/>
            <person name="Antoshechkin I."/>
            <person name="Mortazavi A."/>
            <person name="Wong G."/>
            <person name="Sternberg P.W."/>
        </authorList>
    </citation>
    <scope>NUCLEOTIDE SEQUENCE [LARGE SCALE GENOMIC DNA]</scope>
    <source>
        <strain evidence="13">MT8872</strain>
    </source>
</reference>
<dbReference type="InterPro" id="IPR017441">
    <property type="entry name" value="Protein_kinase_ATP_BS"/>
</dbReference>
<evidence type="ECO:0000259" key="12">
    <source>
        <dbReference type="PROSITE" id="PS50011"/>
    </source>
</evidence>
<dbReference type="PROSITE" id="PS00108">
    <property type="entry name" value="PROTEIN_KINASE_ST"/>
    <property type="match status" value="1"/>
</dbReference>
<evidence type="ECO:0000256" key="11">
    <source>
        <dbReference type="RuleBase" id="RU000304"/>
    </source>
</evidence>
<evidence type="ECO:0000256" key="6">
    <source>
        <dbReference type="ARBA" id="ARBA00022777"/>
    </source>
</evidence>
<organism evidence="13 14">
    <name type="scientific">Panagrellus redivivus</name>
    <name type="common">Microworm</name>
    <dbReference type="NCBI Taxonomy" id="6233"/>
    <lineage>
        <taxon>Eukaryota</taxon>
        <taxon>Metazoa</taxon>
        <taxon>Ecdysozoa</taxon>
        <taxon>Nematoda</taxon>
        <taxon>Chromadorea</taxon>
        <taxon>Rhabditida</taxon>
        <taxon>Tylenchina</taxon>
        <taxon>Panagrolaimomorpha</taxon>
        <taxon>Panagrolaimoidea</taxon>
        <taxon>Panagrolaimidae</taxon>
        <taxon>Panagrellus</taxon>
    </lineage>
</organism>
<evidence type="ECO:0000256" key="10">
    <source>
        <dbReference type="PROSITE-ProRule" id="PRU10141"/>
    </source>
</evidence>
<dbReference type="PANTHER" id="PTHR44899">
    <property type="entry name" value="CAMK FAMILY PROTEIN KINASE"/>
    <property type="match status" value="1"/>
</dbReference>
<evidence type="ECO:0000256" key="1">
    <source>
        <dbReference type="ARBA" id="ARBA00010886"/>
    </source>
</evidence>
<evidence type="ECO:0000256" key="3">
    <source>
        <dbReference type="ARBA" id="ARBA00022527"/>
    </source>
</evidence>
<dbReference type="PIRSF" id="PIRSF000654">
    <property type="entry name" value="Integrin-linked_kinase"/>
    <property type="match status" value="1"/>
</dbReference>
<dbReference type="GO" id="GO:0004674">
    <property type="term" value="F:protein serine/threonine kinase activity"/>
    <property type="evidence" value="ECO:0007669"/>
    <property type="project" value="UniProtKB-KW"/>
</dbReference>
<evidence type="ECO:0000256" key="7">
    <source>
        <dbReference type="ARBA" id="ARBA00022840"/>
    </source>
</evidence>
<dbReference type="InterPro" id="IPR008271">
    <property type="entry name" value="Ser/Thr_kinase_AS"/>
</dbReference>
<reference evidence="14" key="2">
    <citation type="submission" date="2020-10" db="UniProtKB">
        <authorList>
            <consortium name="WormBaseParasite"/>
        </authorList>
    </citation>
    <scope>IDENTIFICATION</scope>
</reference>
<protein>
    <recommendedName>
        <fullName evidence="2">non-specific serine/threonine protein kinase</fullName>
        <ecNumber evidence="2">2.7.11.1</ecNumber>
    </recommendedName>
</protein>
<dbReference type="Gene3D" id="1.10.510.10">
    <property type="entry name" value="Transferase(Phosphotransferase) domain 1"/>
    <property type="match status" value="1"/>
</dbReference>
<evidence type="ECO:0000256" key="4">
    <source>
        <dbReference type="ARBA" id="ARBA00022679"/>
    </source>
</evidence>
<keyword evidence="5 10" id="KW-0547">Nucleotide-binding</keyword>
<keyword evidence="4" id="KW-0808">Transferase</keyword>
<dbReference type="PANTHER" id="PTHR44899:SF6">
    <property type="entry name" value="SERINE_THREONINE PROTEIN KINASE"/>
    <property type="match status" value="1"/>
</dbReference>
<dbReference type="InterPro" id="IPR051131">
    <property type="entry name" value="NEK_Ser/Thr_kinase_NIMA"/>
</dbReference>
<dbReference type="PROSITE" id="PS00107">
    <property type="entry name" value="PROTEIN_KINASE_ATP"/>
    <property type="match status" value="1"/>
</dbReference>
<name>A0A7E4VH74_PANRE</name>
<accession>A0A7E4VH74</accession>
<dbReference type="PROSITE" id="PS50011">
    <property type="entry name" value="PROTEIN_KINASE_DOM"/>
    <property type="match status" value="1"/>
</dbReference>
<evidence type="ECO:0000256" key="9">
    <source>
        <dbReference type="ARBA" id="ARBA00048679"/>
    </source>
</evidence>
<dbReference type="InterPro" id="IPR000719">
    <property type="entry name" value="Prot_kinase_dom"/>
</dbReference>
<evidence type="ECO:0000313" key="13">
    <source>
        <dbReference type="Proteomes" id="UP000492821"/>
    </source>
</evidence>
<proteinExistence type="inferred from homology"/>
<feature type="binding site" evidence="10">
    <location>
        <position position="52"/>
    </location>
    <ligand>
        <name>ATP</name>
        <dbReference type="ChEBI" id="CHEBI:30616"/>
    </ligand>
</feature>
<dbReference type="EC" id="2.7.11.1" evidence="2"/>
<dbReference type="Pfam" id="PF00069">
    <property type="entry name" value="Pkinase"/>
    <property type="match status" value="1"/>
</dbReference>
<dbReference type="SMART" id="SM00220">
    <property type="entry name" value="S_TKc"/>
    <property type="match status" value="1"/>
</dbReference>
<dbReference type="InterPro" id="IPR011009">
    <property type="entry name" value="Kinase-like_dom_sf"/>
</dbReference>
<dbReference type="GO" id="GO:0005524">
    <property type="term" value="F:ATP binding"/>
    <property type="evidence" value="ECO:0007669"/>
    <property type="project" value="UniProtKB-UniRule"/>
</dbReference>
<evidence type="ECO:0000256" key="2">
    <source>
        <dbReference type="ARBA" id="ARBA00012513"/>
    </source>
</evidence>
<keyword evidence="13" id="KW-1185">Reference proteome</keyword>
<keyword evidence="7 10" id="KW-0067">ATP-binding</keyword>
<comment type="catalytic activity">
    <reaction evidence="9">
        <text>L-seryl-[protein] + ATP = O-phospho-L-seryl-[protein] + ADP + H(+)</text>
        <dbReference type="Rhea" id="RHEA:17989"/>
        <dbReference type="Rhea" id="RHEA-COMP:9863"/>
        <dbReference type="Rhea" id="RHEA-COMP:11604"/>
        <dbReference type="ChEBI" id="CHEBI:15378"/>
        <dbReference type="ChEBI" id="CHEBI:29999"/>
        <dbReference type="ChEBI" id="CHEBI:30616"/>
        <dbReference type="ChEBI" id="CHEBI:83421"/>
        <dbReference type="ChEBI" id="CHEBI:456216"/>
        <dbReference type="EC" id="2.7.11.1"/>
    </reaction>
</comment>
<dbReference type="WBParaSite" id="Pan_g20866.t1">
    <property type="protein sequence ID" value="Pan_g20866.t1"/>
    <property type="gene ID" value="Pan_g20866"/>
</dbReference>
<dbReference type="SUPFAM" id="SSF56112">
    <property type="entry name" value="Protein kinase-like (PK-like)"/>
    <property type="match status" value="1"/>
</dbReference>
<evidence type="ECO:0000313" key="14">
    <source>
        <dbReference type="WBParaSite" id="Pan_g20866.t1"/>
    </source>
</evidence>
<comment type="similarity">
    <text evidence="1">Belongs to the protein kinase superfamily. NEK Ser/Thr protein kinase family. NIMA subfamily.</text>
</comment>
<sequence length="307" mass="35151">MSTTTTTTTRAEPKMPLGSSKNYEFTVLLGEGAFSEVYKAKYKPNGVVCALKKIDIDGLEDKFKALCIAEVKLLKAVTSPFIIKCFEAFVEDHLYISLEYADNGDLEGKILQMQKRGTIFSERTIWYYFHKICHGIKDLHAKRILHRDLKPANVFMYKNGNVKIGDLGLGRMFSQNTAKAVTRVGTEYYMSPERNATGGYNFMSDIWSLGCLLYEMATLRSPFNGETKNAYSLHKKIEAGEILPLPMNLYSKQLNYFAFQCMNVDVTDRPTAEQCFRASRKMFDCYEAHLNMKKPVRHGYAYQKRQQ</sequence>